<comment type="caution">
    <text evidence="2">The sequence shown here is derived from an EMBL/GenBank/DDBJ whole genome shotgun (WGS) entry which is preliminary data.</text>
</comment>
<accession>A0A9X2FVL9</accession>
<dbReference type="PANTHER" id="PTHR48079:SF6">
    <property type="entry name" value="NAD(P)-BINDING DOMAIN-CONTAINING PROTEIN-RELATED"/>
    <property type="match status" value="1"/>
</dbReference>
<dbReference type="Proteomes" id="UP001139474">
    <property type="component" value="Unassembled WGS sequence"/>
</dbReference>
<dbReference type="Gene3D" id="3.40.50.720">
    <property type="entry name" value="NAD(P)-binding Rossmann-like Domain"/>
    <property type="match status" value="1"/>
</dbReference>
<evidence type="ECO:0000313" key="2">
    <source>
        <dbReference type="EMBL" id="MCP1339881.1"/>
    </source>
</evidence>
<keyword evidence="3" id="KW-1185">Reference proteome</keyword>
<evidence type="ECO:0000313" key="3">
    <source>
        <dbReference type="Proteomes" id="UP001139474"/>
    </source>
</evidence>
<dbReference type="GO" id="GO:0004029">
    <property type="term" value="F:aldehyde dehydrogenase (NAD+) activity"/>
    <property type="evidence" value="ECO:0007669"/>
    <property type="project" value="TreeGrafter"/>
</dbReference>
<dbReference type="InterPro" id="IPR036291">
    <property type="entry name" value="NAD(P)-bd_dom_sf"/>
</dbReference>
<protein>
    <submittedName>
        <fullName evidence="2">SDR family oxidoreductase</fullName>
    </submittedName>
</protein>
<dbReference type="PANTHER" id="PTHR48079">
    <property type="entry name" value="PROTEIN YEEZ"/>
    <property type="match status" value="1"/>
</dbReference>
<organism evidence="2 3">
    <name type="scientific">Idiomarina rhizosphaerae</name>
    <dbReference type="NCBI Taxonomy" id="2961572"/>
    <lineage>
        <taxon>Bacteria</taxon>
        <taxon>Pseudomonadati</taxon>
        <taxon>Pseudomonadota</taxon>
        <taxon>Gammaproteobacteria</taxon>
        <taxon>Alteromonadales</taxon>
        <taxon>Idiomarinaceae</taxon>
        <taxon>Idiomarina</taxon>
    </lineage>
</organism>
<dbReference type="SUPFAM" id="SSF51735">
    <property type="entry name" value="NAD(P)-binding Rossmann-fold domains"/>
    <property type="match status" value="1"/>
</dbReference>
<dbReference type="InterPro" id="IPR051783">
    <property type="entry name" value="NAD(P)-dependent_oxidoreduct"/>
</dbReference>
<name>A0A9X2FVL9_9GAMM</name>
<dbReference type="InterPro" id="IPR016040">
    <property type="entry name" value="NAD(P)-bd_dom"/>
</dbReference>
<dbReference type="Pfam" id="PF13460">
    <property type="entry name" value="NAD_binding_10"/>
    <property type="match status" value="1"/>
</dbReference>
<dbReference type="AlphaFoldDB" id="A0A9X2FVL9"/>
<feature type="domain" description="NAD(P)-binding" evidence="1">
    <location>
        <begin position="9"/>
        <end position="201"/>
    </location>
</feature>
<dbReference type="GO" id="GO:0005737">
    <property type="term" value="C:cytoplasm"/>
    <property type="evidence" value="ECO:0007669"/>
    <property type="project" value="TreeGrafter"/>
</dbReference>
<evidence type="ECO:0000259" key="1">
    <source>
        <dbReference type="Pfam" id="PF13460"/>
    </source>
</evidence>
<gene>
    <name evidence="2" type="ORF">NJR55_09790</name>
</gene>
<dbReference type="RefSeq" id="WP_253619769.1">
    <property type="nucleotide sequence ID" value="NZ_JAMZDE010000007.1"/>
</dbReference>
<reference evidence="2" key="1">
    <citation type="submission" date="2022-06" db="EMBL/GenBank/DDBJ databases">
        <title>Idiomarina rhizosphaerae M1R2S28.</title>
        <authorList>
            <person name="Sun J.-Q."/>
            <person name="Li L.-F."/>
        </authorList>
    </citation>
    <scope>NUCLEOTIDE SEQUENCE</scope>
    <source>
        <strain evidence="2">M1R2S28</strain>
    </source>
</reference>
<sequence length="280" mass="31368">MQTLLLGYGDIADRVAQRLSGQNEQVTGVCRTPASKPVRKGVDLVAADLNSEQELYQLFQNKWDNVVITLTPAKGAEDSYHQGYVVPCRHLQQVLSQQTHQPNIIYVSSTGVYAQRDGEWIDENSATEPTSDSGKALLQAESIISALPGQTSILRCSGIYGEGRDFLLRQLSQGNVQLRDSWTNRIHQDDVAGFIVHLLTQVNQPKPVYLVNDDEPVKQYEVYQWLAEQLGIELTGNIDTDVGPRGSKRCMNKGLKDSGYQLQYANFREGYAPVIKQWQR</sequence>
<dbReference type="EMBL" id="JAMZDE010000007">
    <property type="protein sequence ID" value="MCP1339881.1"/>
    <property type="molecule type" value="Genomic_DNA"/>
</dbReference>
<proteinExistence type="predicted"/>
<dbReference type="CDD" id="cd05266">
    <property type="entry name" value="SDR_a4"/>
    <property type="match status" value="1"/>
</dbReference>